<organism evidence="3 4">
    <name type="scientific">Setaria viridis</name>
    <name type="common">Green bristlegrass</name>
    <name type="synonym">Setaria italica subsp. viridis</name>
    <dbReference type="NCBI Taxonomy" id="4556"/>
    <lineage>
        <taxon>Eukaryota</taxon>
        <taxon>Viridiplantae</taxon>
        <taxon>Streptophyta</taxon>
        <taxon>Embryophyta</taxon>
        <taxon>Tracheophyta</taxon>
        <taxon>Spermatophyta</taxon>
        <taxon>Magnoliopsida</taxon>
        <taxon>Liliopsida</taxon>
        <taxon>Poales</taxon>
        <taxon>Poaceae</taxon>
        <taxon>PACMAD clade</taxon>
        <taxon>Panicoideae</taxon>
        <taxon>Panicodae</taxon>
        <taxon>Paniceae</taxon>
        <taxon>Cenchrinae</taxon>
        <taxon>Setaria</taxon>
    </lineage>
</organism>
<dbReference type="Proteomes" id="UP000298652">
    <property type="component" value="Chromosome 5"/>
</dbReference>
<accession>A0A4U6UL34</accession>
<feature type="compositionally biased region" description="Low complexity" evidence="1">
    <location>
        <begin position="144"/>
        <end position="159"/>
    </location>
</feature>
<keyword evidence="4" id="KW-1185">Reference proteome</keyword>
<feature type="transmembrane region" description="Helical" evidence="2">
    <location>
        <begin position="192"/>
        <end position="216"/>
    </location>
</feature>
<feature type="compositionally biased region" description="Polar residues" evidence="1">
    <location>
        <begin position="658"/>
        <end position="668"/>
    </location>
</feature>
<feature type="compositionally biased region" description="Acidic residues" evidence="1">
    <location>
        <begin position="165"/>
        <end position="180"/>
    </location>
</feature>
<feature type="compositionally biased region" description="Basic and acidic residues" evidence="1">
    <location>
        <begin position="317"/>
        <end position="343"/>
    </location>
</feature>
<proteinExistence type="predicted"/>
<evidence type="ECO:0000313" key="3">
    <source>
        <dbReference type="EMBL" id="TKW16970.1"/>
    </source>
</evidence>
<evidence type="ECO:0000256" key="2">
    <source>
        <dbReference type="SAM" id="Phobius"/>
    </source>
</evidence>
<feature type="region of interest" description="Disordered" evidence="1">
    <location>
        <begin position="1"/>
        <end position="109"/>
    </location>
</feature>
<dbReference type="OMA" id="ELWQYEN"/>
<dbReference type="AlphaFoldDB" id="A0A4U6UL34"/>
<name>A0A4U6UL34_SETVI</name>
<feature type="region of interest" description="Disordered" evidence="1">
    <location>
        <begin position="307"/>
        <end position="363"/>
    </location>
</feature>
<dbReference type="PANTHER" id="PTHR34775">
    <property type="entry name" value="TRANSMEMBRANE PROTEIN"/>
    <property type="match status" value="1"/>
</dbReference>
<gene>
    <name evidence="3" type="ORF">SEVIR_5G334100v2</name>
</gene>
<feature type="region of interest" description="Disordered" evidence="1">
    <location>
        <begin position="651"/>
        <end position="714"/>
    </location>
</feature>
<protein>
    <submittedName>
        <fullName evidence="3">Uncharacterized protein</fullName>
    </submittedName>
</protein>
<feature type="compositionally biased region" description="Pro residues" evidence="1">
    <location>
        <begin position="69"/>
        <end position="82"/>
    </location>
</feature>
<sequence length="714" mass="78049">MDFPKRERALPQGSPRRSPKAMRPGAATEADENASPKRPVAAWAASPQRKKVLGERNDDGGASMEAVASPPPPQPKPAPSPPTLTGRGAGAYDPKTNYTTPRPEFLRYDPERRREILLRVARAAEVDDCSSSASGTGASEDDGGSVSSDAAAASPVSSARRSDSEAELDDSDDDDDEEEVAQPRRGRWERRLFLLLVAVACSFCYMHCMNPAAFYVPSGDRMDFIGPIGGMYDAGDHEVDSLRLLGPVYMMGPEDVLEETTNQLMQGETEDAVHQHDQRASRNLVAVTMLGLADMCLNVPPGELTCQLGGESSENVADSKEDPELDDEHKTESTIKSLKKNEQSYEDPELDDEHKTESTIESFKKNEQSYEVGCLDGNIALDSIGTNSAHIADMEEGSSGLVHQEEGEDHPNQFAIQLVSMEKAIESSSDKLNLDAELWQYENAAEAAKEICSAVKFLWSAMEPHLLQILACLSVAGFVAAMFRYFQRSREMVLPARLHMLSKSPAEVPVLVPNQIVQLPVYSSEQPTQLTVPRQGLSGSLEVPMGLPLPKPDPFVSLNVPVQEPWPKTDPFVSVKVPADHGKHDQKLQQQDANNMEASNGKFLNHRNVDSSKPPVVELLGEFTFANSARGRAIKSLNQYAGDAAVQELPEKDVDKMQMNSSIDQTPSVRRGRKEENSVKGDKTDATSAPLTPTPLTPTPLRRSNRLRNKVTSP</sequence>
<dbReference type="Gramene" id="TKW16970">
    <property type="protein sequence ID" value="TKW16970"/>
    <property type="gene ID" value="SEVIR_5G334100v2"/>
</dbReference>
<feature type="region of interest" description="Disordered" evidence="1">
    <location>
        <begin position="127"/>
        <end position="183"/>
    </location>
</feature>
<feature type="compositionally biased region" description="Basic and acidic residues" evidence="1">
    <location>
        <begin position="352"/>
        <end position="363"/>
    </location>
</feature>
<feature type="compositionally biased region" description="Basic and acidic residues" evidence="1">
    <location>
        <begin position="673"/>
        <end position="685"/>
    </location>
</feature>
<reference evidence="3" key="1">
    <citation type="submission" date="2019-03" db="EMBL/GenBank/DDBJ databases">
        <title>WGS assembly of Setaria viridis.</title>
        <authorList>
            <person name="Huang P."/>
            <person name="Jenkins J."/>
            <person name="Grimwood J."/>
            <person name="Barry K."/>
            <person name="Healey A."/>
            <person name="Mamidi S."/>
            <person name="Sreedasyam A."/>
            <person name="Shu S."/>
            <person name="Feldman M."/>
            <person name="Wu J."/>
            <person name="Yu Y."/>
            <person name="Chen C."/>
            <person name="Johnson J."/>
            <person name="Rokhsar D."/>
            <person name="Baxter I."/>
            <person name="Schmutz J."/>
            <person name="Brutnell T."/>
            <person name="Kellogg E."/>
        </authorList>
    </citation>
    <scope>NUCLEOTIDE SEQUENCE [LARGE SCALE GENOMIC DNA]</scope>
</reference>
<evidence type="ECO:0000256" key="1">
    <source>
        <dbReference type="SAM" id="MobiDB-lite"/>
    </source>
</evidence>
<feature type="compositionally biased region" description="Basic residues" evidence="1">
    <location>
        <begin position="703"/>
        <end position="714"/>
    </location>
</feature>
<keyword evidence="2" id="KW-0472">Membrane</keyword>
<dbReference type="EMBL" id="CM016556">
    <property type="protein sequence ID" value="TKW16970.1"/>
    <property type="molecule type" value="Genomic_DNA"/>
</dbReference>
<keyword evidence="2" id="KW-0812">Transmembrane</keyword>
<keyword evidence="2" id="KW-1133">Transmembrane helix</keyword>
<evidence type="ECO:0000313" key="4">
    <source>
        <dbReference type="Proteomes" id="UP000298652"/>
    </source>
</evidence>
<dbReference type="PANTHER" id="PTHR34775:SF2">
    <property type="entry name" value="OS01G0765500 PROTEIN"/>
    <property type="match status" value="1"/>
</dbReference>